<dbReference type="Proteomes" id="UP001151760">
    <property type="component" value="Unassembled WGS sequence"/>
</dbReference>
<evidence type="ECO:0000313" key="2">
    <source>
        <dbReference type="EMBL" id="GJT29788.1"/>
    </source>
</evidence>
<dbReference type="CDD" id="cd00303">
    <property type="entry name" value="retropepsin_like"/>
    <property type="match status" value="1"/>
</dbReference>
<evidence type="ECO:0000256" key="1">
    <source>
        <dbReference type="SAM" id="MobiDB-lite"/>
    </source>
</evidence>
<feature type="region of interest" description="Disordered" evidence="1">
    <location>
        <begin position="223"/>
        <end position="252"/>
    </location>
</feature>
<name>A0ABQ5CV44_9ASTR</name>
<dbReference type="PANTHER" id="PTHR33067">
    <property type="entry name" value="RNA-DIRECTED DNA POLYMERASE-RELATED"/>
    <property type="match status" value="1"/>
</dbReference>
<gene>
    <name evidence="2" type="ORF">Tco_0910063</name>
</gene>
<comment type="caution">
    <text evidence="2">The sequence shown here is derived from an EMBL/GenBank/DDBJ whole genome shotgun (WGS) entry which is preliminary data.</text>
</comment>
<feature type="compositionally biased region" description="Basic and acidic residues" evidence="1">
    <location>
        <begin position="236"/>
        <end position="249"/>
    </location>
</feature>
<evidence type="ECO:0000313" key="3">
    <source>
        <dbReference type="Proteomes" id="UP001151760"/>
    </source>
</evidence>
<reference evidence="2" key="2">
    <citation type="submission" date="2022-01" db="EMBL/GenBank/DDBJ databases">
        <authorList>
            <person name="Yamashiro T."/>
            <person name="Shiraishi A."/>
            <person name="Satake H."/>
            <person name="Nakayama K."/>
        </authorList>
    </citation>
    <scope>NUCLEOTIDE SEQUENCE</scope>
</reference>
<keyword evidence="3" id="KW-1185">Reference proteome</keyword>
<reference evidence="2" key="1">
    <citation type="journal article" date="2022" name="Int. J. Mol. Sci.">
        <title>Draft Genome of Tanacetum Coccineum: Genomic Comparison of Closely Related Tanacetum-Family Plants.</title>
        <authorList>
            <person name="Yamashiro T."/>
            <person name="Shiraishi A."/>
            <person name="Nakayama K."/>
            <person name="Satake H."/>
        </authorList>
    </citation>
    <scope>NUCLEOTIDE SEQUENCE</scope>
</reference>
<dbReference type="EMBL" id="BQNB010014571">
    <property type="protein sequence ID" value="GJT29788.1"/>
    <property type="molecule type" value="Genomic_DNA"/>
</dbReference>
<dbReference type="InterPro" id="IPR021109">
    <property type="entry name" value="Peptidase_aspartic_dom_sf"/>
</dbReference>
<dbReference type="Gene3D" id="2.40.70.10">
    <property type="entry name" value="Acid Proteases"/>
    <property type="match status" value="1"/>
</dbReference>
<dbReference type="PANTHER" id="PTHR33067:SF9">
    <property type="entry name" value="RNA-DIRECTED DNA POLYMERASE"/>
    <property type="match status" value="1"/>
</dbReference>
<proteinExistence type="predicted"/>
<protein>
    <submittedName>
        <fullName evidence="2">MAK10-like protein</fullName>
    </submittedName>
</protein>
<accession>A0ABQ5CV44</accession>
<sequence>MGDPGLFTLPCRLGDSKPFDTLADLGSCVNIIPLYLFKKLNIKQLEETDHIFGLADGTKSYPVGIVKDVEVHIGKLKLLNDFYVLDMKKDPGTPLLVERGFLATANAVIDCRMAKIAIGEGITRSVFSAKVIDLGEEEAPYWTTHGKRESYKPRPSTDEIGAKPPYYARKDFLDCHLPGEWEISRDVELNPFKDILLFRRMMEFLGAIPINLKCNMWESENTDPDGEEFTTTLQSDSHHYESSPKEKIQGRSSTWTTSTTLSNLIEALVVVKNGVPKMKGLFSLSLMSKITKSMGYTCSVVCGQDGNRGASNDSSFSDVLINLAPFSTSFIFLTSITGISVSVSVGFSTLSGVTFVLLLPPSSPFVREIEFKFFVTGNLASSLINTFSGSASCEFLEKPEHFSHPTIDLLVLLENGVLKSFHPFGVVISITMPEFYGPSQWKELSKESGSKISIVGWILWKAFKPIASLDHAGKIE</sequence>
<organism evidence="2 3">
    <name type="scientific">Tanacetum coccineum</name>
    <dbReference type="NCBI Taxonomy" id="301880"/>
    <lineage>
        <taxon>Eukaryota</taxon>
        <taxon>Viridiplantae</taxon>
        <taxon>Streptophyta</taxon>
        <taxon>Embryophyta</taxon>
        <taxon>Tracheophyta</taxon>
        <taxon>Spermatophyta</taxon>
        <taxon>Magnoliopsida</taxon>
        <taxon>eudicotyledons</taxon>
        <taxon>Gunneridae</taxon>
        <taxon>Pentapetalae</taxon>
        <taxon>asterids</taxon>
        <taxon>campanulids</taxon>
        <taxon>Asterales</taxon>
        <taxon>Asteraceae</taxon>
        <taxon>Asteroideae</taxon>
        <taxon>Anthemideae</taxon>
        <taxon>Anthemidinae</taxon>
        <taxon>Tanacetum</taxon>
    </lineage>
</organism>